<dbReference type="GO" id="GO:0008146">
    <property type="term" value="F:sulfotransferase activity"/>
    <property type="evidence" value="ECO:0007669"/>
    <property type="project" value="InterPro"/>
</dbReference>
<keyword evidence="2" id="KW-0808">Transferase</keyword>
<proteinExistence type="predicted"/>
<dbReference type="RefSeq" id="WP_103075054.1">
    <property type="nucleotide sequence ID" value="NZ_NPZB01000002.1"/>
</dbReference>
<name>A0A2K1PX04_9GAMM</name>
<evidence type="ECO:0000313" key="3">
    <source>
        <dbReference type="Proteomes" id="UP000236220"/>
    </source>
</evidence>
<dbReference type="InterPro" id="IPR027417">
    <property type="entry name" value="P-loop_NTPase"/>
</dbReference>
<gene>
    <name evidence="2" type="ORF">Lysil_1499</name>
</gene>
<reference evidence="2 3" key="1">
    <citation type="submission" date="2017-08" db="EMBL/GenBank/DDBJ databases">
        <title>Lysobacter sylvestris genome.</title>
        <authorList>
            <person name="Zhang D.-C."/>
            <person name="Albuquerque L."/>
            <person name="Franca L."/>
            <person name="Froufe H.J.C."/>
            <person name="Barroso C."/>
            <person name="Egas C."/>
            <person name="Da Costa M."/>
            <person name="Margesin R."/>
        </authorList>
    </citation>
    <scope>NUCLEOTIDE SEQUENCE [LARGE SCALE GENOMIC DNA]</scope>
    <source>
        <strain evidence="2 3">AM20-91</strain>
    </source>
</reference>
<organism evidence="2 3">
    <name type="scientific">Solilutibacter silvestris</name>
    <dbReference type="NCBI Taxonomy" id="1645665"/>
    <lineage>
        <taxon>Bacteria</taxon>
        <taxon>Pseudomonadati</taxon>
        <taxon>Pseudomonadota</taxon>
        <taxon>Gammaproteobacteria</taxon>
        <taxon>Lysobacterales</taxon>
        <taxon>Lysobacteraceae</taxon>
        <taxon>Solilutibacter</taxon>
    </lineage>
</organism>
<evidence type="ECO:0000313" key="2">
    <source>
        <dbReference type="EMBL" id="PNS07323.1"/>
    </source>
</evidence>
<accession>A0A2K1PX04</accession>
<dbReference type="OrthoDB" id="1431348at2"/>
<dbReference type="SUPFAM" id="SSF52540">
    <property type="entry name" value="P-loop containing nucleoside triphosphate hydrolases"/>
    <property type="match status" value="1"/>
</dbReference>
<dbReference type="AlphaFoldDB" id="A0A2K1PX04"/>
<dbReference type="Gene3D" id="3.40.50.300">
    <property type="entry name" value="P-loop containing nucleotide triphosphate hydrolases"/>
    <property type="match status" value="1"/>
</dbReference>
<dbReference type="InterPro" id="IPR000863">
    <property type="entry name" value="Sulfotransferase_dom"/>
</dbReference>
<evidence type="ECO:0000259" key="1">
    <source>
        <dbReference type="Pfam" id="PF00685"/>
    </source>
</evidence>
<dbReference type="Pfam" id="PF00685">
    <property type="entry name" value="Sulfotransfer_1"/>
    <property type="match status" value="1"/>
</dbReference>
<protein>
    <submittedName>
        <fullName evidence="2">Sulfotransferase domain-containing protein</fullName>
    </submittedName>
</protein>
<keyword evidence="3" id="KW-1185">Reference proteome</keyword>
<sequence length="322" mass="36756">MPTLKKRLAQSELARLIDSALAHHIDPKDCLLITGFWRSGTTWLQQFSARALNAKTVFEPISPDQTDAHGTGLKDVSLFHMPFASANFSNNHRLGTYLSKAVRSSVADRWTRHLRKNITESFQQRTVLKDVRASLCAHAIVDIMDIRAIHLRRDPRSVLASILRGHWGKWLEPLSLKAQLLEIDDGRSEYFERWRSEIEFYDKKCLLKRVTAYWAMTELFLEYSFSTKRNKIVLERYESLVRNPTSGIPAILRRLGYPVLDDASGLSYLTSATAVPGRWNASLDDLTNGWRRELSVAQSSDIESVIRSFDGFLLECESVDTP</sequence>
<dbReference type="EMBL" id="NPZB01000002">
    <property type="protein sequence ID" value="PNS07323.1"/>
    <property type="molecule type" value="Genomic_DNA"/>
</dbReference>
<feature type="domain" description="Sulfotransferase" evidence="1">
    <location>
        <begin position="30"/>
        <end position="262"/>
    </location>
</feature>
<dbReference type="Proteomes" id="UP000236220">
    <property type="component" value="Unassembled WGS sequence"/>
</dbReference>
<comment type="caution">
    <text evidence="2">The sequence shown here is derived from an EMBL/GenBank/DDBJ whole genome shotgun (WGS) entry which is preliminary data.</text>
</comment>